<feature type="region of interest" description="Disordered" evidence="1">
    <location>
        <begin position="110"/>
        <end position="138"/>
    </location>
</feature>
<gene>
    <name evidence="2" type="ORF">E2C01_065929</name>
</gene>
<evidence type="ECO:0000313" key="2">
    <source>
        <dbReference type="EMBL" id="MPC71645.1"/>
    </source>
</evidence>
<evidence type="ECO:0000256" key="1">
    <source>
        <dbReference type="SAM" id="MobiDB-lite"/>
    </source>
</evidence>
<organism evidence="2 3">
    <name type="scientific">Portunus trituberculatus</name>
    <name type="common">Swimming crab</name>
    <name type="synonym">Neptunus trituberculatus</name>
    <dbReference type="NCBI Taxonomy" id="210409"/>
    <lineage>
        <taxon>Eukaryota</taxon>
        <taxon>Metazoa</taxon>
        <taxon>Ecdysozoa</taxon>
        <taxon>Arthropoda</taxon>
        <taxon>Crustacea</taxon>
        <taxon>Multicrustacea</taxon>
        <taxon>Malacostraca</taxon>
        <taxon>Eumalacostraca</taxon>
        <taxon>Eucarida</taxon>
        <taxon>Decapoda</taxon>
        <taxon>Pleocyemata</taxon>
        <taxon>Brachyura</taxon>
        <taxon>Eubrachyura</taxon>
        <taxon>Portunoidea</taxon>
        <taxon>Portunidae</taxon>
        <taxon>Portuninae</taxon>
        <taxon>Portunus</taxon>
    </lineage>
</organism>
<feature type="region of interest" description="Disordered" evidence="1">
    <location>
        <begin position="1"/>
        <end position="31"/>
    </location>
</feature>
<feature type="compositionally biased region" description="Low complexity" evidence="1">
    <location>
        <begin position="112"/>
        <end position="138"/>
    </location>
</feature>
<sequence>MVQILAPTLLPPPQHTLQHPKHSAAPQTPLSLPDTDLSPITRCLLPQAALCSPYSLSATEGAQPQAHATPSLPQLGSACGLPSSLLSSNPPLLLLLLLLPCGTLRYTTVQGSSFPCSRRPVRSSSPSSVPEVETRSPL</sequence>
<comment type="caution">
    <text evidence="2">The sequence shown here is derived from an EMBL/GenBank/DDBJ whole genome shotgun (WGS) entry which is preliminary data.</text>
</comment>
<reference evidence="2 3" key="1">
    <citation type="submission" date="2019-05" db="EMBL/GenBank/DDBJ databases">
        <title>Another draft genome of Portunus trituberculatus and its Hox gene families provides insights of decapod evolution.</title>
        <authorList>
            <person name="Jeong J.-H."/>
            <person name="Song I."/>
            <person name="Kim S."/>
            <person name="Choi T."/>
            <person name="Kim D."/>
            <person name="Ryu S."/>
            <person name="Kim W."/>
        </authorList>
    </citation>
    <scope>NUCLEOTIDE SEQUENCE [LARGE SCALE GENOMIC DNA]</scope>
    <source>
        <tissue evidence="2">Muscle</tissue>
    </source>
</reference>
<name>A0A5B7HPR5_PORTR</name>
<dbReference type="EMBL" id="VSRR010033269">
    <property type="protein sequence ID" value="MPC71645.1"/>
    <property type="molecule type" value="Genomic_DNA"/>
</dbReference>
<dbReference type="Proteomes" id="UP000324222">
    <property type="component" value="Unassembled WGS sequence"/>
</dbReference>
<evidence type="ECO:0000313" key="3">
    <source>
        <dbReference type="Proteomes" id="UP000324222"/>
    </source>
</evidence>
<dbReference type="AlphaFoldDB" id="A0A5B7HPR5"/>
<proteinExistence type="predicted"/>
<keyword evidence="3" id="KW-1185">Reference proteome</keyword>
<protein>
    <submittedName>
        <fullName evidence="2">Uncharacterized protein</fullName>
    </submittedName>
</protein>
<accession>A0A5B7HPR5</accession>